<dbReference type="CDD" id="cd02801">
    <property type="entry name" value="DUS_like_FMN"/>
    <property type="match status" value="1"/>
</dbReference>
<evidence type="ECO:0000313" key="8">
    <source>
        <dbReference type="EMBL" id="SVA52551.1"/>
    </source>
</evidence>
<evidence type="ECO:0000256" key="4">
    <source>
        <dbReference type="ARBA" id="ARBA00022694"/>
    </source>
</evidence>
<name>A0A381WJS6_9ZZZZ</name>
<reference evidence="8" key="1">
    <citation type="submission" date="2018-05" db="EMBL/GenBank/DDBJ databases">
        <authorList>
            <person name="Lanie J.A."/>
            <person name="Ng W.-L."/>
            <person name="Kazmierczak K.M."/>
            <person name="Andrzejewski T.M."/>
            <person name="Davidsen T.M."/>
            <person name="Wayne K.J."/>
            <person name="Tettelin H."/>
            <person name="Glass J.I."/>
            <person name="Rusch D."/>
            <person name="Podicherti R."/>
            <person name="Tsui H.-C.T."/>
            <person name="Winkler M.E."/>
        </authorList>
    </citation>
    <scope>NUCLEOTIDE SEQUENCE</scope>
</reference>
<comment type="cofactor">
    <cofactor evidence="1">
        <name>FMN</name>
        <dbReference type="ChEBI" id="CHEBI:58210"/>
    </cofactor>
</comment>
<keyword evidence="2" id="KW-0285">Flavoprotein</keyword>
<dbReference type="PROSITE" id="PS01136">
    <property type="entry name" value="UPF0034"/>
    <property type="match status" value="1"/>
</dbReference>
<dbReference type="InterPro" id="IPR018517">
    <property type="entry name" value="tRNA_hU_synthase_CS"/>
</dbReference>
<accession>A0A381WJS6</accession>
<dbReference type="GO" id="GO:0003723">
    <property type="term" value="F:RNA binding"/>
    <property type="evidence" value="ECO:0007669"/>
    <property type="project" value="TreeGrafter"/>
</dbReference>
<feature type="non-terminal residue" evidence="8">
    <location>
        <position position="1"/>
    </location>
</feature>
<dbReference type="EMBL" id="UINC01011979">
    <property type="protein sequence ID" value="SVA52551.1"/>
    <property type="molecule type" value="Genomic_DNA"/>
</dbReference>
<evidence type="ECO:0000259" key="7">
    <source>
        <dbReference type="Pfam" id="PF01207"/>
    </source>
</evidence>
<keyword evidence="4" id="KW-0819">tRNA processing</keyword>
<feature type="non-terminal residue" evidence="8">
    <location>
        <position position="199"/>
    </location>
</feature>
<dbReference type="PANTHER" id="PTHR45846">
    <property type="entry name" value="TRNA-DIHYDROURIDINE(47) SYNTHASE [NAD(P)(+)]-LIKE"/>
    <property type="match status" value="1"/>
</dbReference>
<protein>
    <recommendedName>
        <fullName evidence="7">DUS-like FMN-binding domain-containing protein</fullName>
    </recommendedName>
</protein>
<dbReference type="GO" id="GO:0050660">
    <property type="term" value="F:flavin adenine dinucleotide binding"/>
    <property type="evidence" value="ECO:0007669"/>
    <property type="project" value="InterPro"/>
</dbReference>
<evidence type="ECO:0000256" key="5">
    <source>
        <dbReference type="ARBA" id="ARBA00022857"/>
    </source>
</evidence>
<dbReference type="SUPFAM" id="SSF51395">
    <property type="entry name" value="FMN-linked oxidoreductases"/>
    <property type="match status" value="1"/>
</dbReference>
<feature type="domain" description="DUS-like FMN-binding" evidence="7">
    <location>
        <begin position="33"/>
        <end position="199"/>
    </location>
</feature>
<sequence>VKTKEFSIFAPTHNKKKKVVKIADIEIGSFPLLLAPMEDVSDPPFRALCKENGADVVYTEFISSEGLIRDAAKSKIKLDIYEKERPVGIQIFGAKLDSMLKAVDIVEKTKPDIIDINFGCPVKKVVSKGAGAGILKDLDLMESLTKAIVKRTKLPVTVKTRLGWDQESIKIVEVAERLQDVGCRAIAIHGRTRAQMYKG</sequence>
<evidence type="ECO:0000256" key="1">
    <source>
        <dbReference type="ARBA" id="ARBA00001917"/>
    </source>
</evidence>
<keyword evidence="3" id="KW-0288">FMN</keyword>
<evidence type="ECO:0000256" key="2">
    <source>
        <dbReference type="ARBA" id="ARBA00022630"/>
    </source>
</evidence>
<keyword evidence="6" id="KW-0560">Oxidoreductase</keyword>
<dbReference type="GO" id="GO:0017150">
    <property type="term" value="F:tRNA dihydrouridine synthase activity"/>
    <property type="evidence" value="ECO:0007669"/>
    <property type="project" value="InterPro"/>
</dbReference>
<proteinExistence type="predicted"/>
<keyword evidence="5" id="KW-0521">NADP</keyword>
<dbReference type="InterPro" id="IPR013785">
    <property type="entry name" value="Aldolase_TIM"/>
</dbReference>
<dbReference type="Gene3D" id="3.20.20.70">
    <property type="entry name" value="Aldolase class I"/>
    <property type="match status" value="1"/>
</dbReference>
<dbReference type="AlphaFoldDB" id="A0A381WJS6"/>
<evidence type="ECO:0000256" key="3">
    <source>
        <dbReference type="ARBA" id="ARBA00022643"/>
    </source>
</evidence>
<dbReference type="InterPro" id="IPR035587">
    <property type="entry name" value="DUS-like_FMN-bd"/>
</dbReference>
<evidence type="ECO:0000256" key="6">
    <source>
        <dbReference type="ARBA" id="ARBA00023002"/>
    </source>
</evidence>
<organism evidence="8">
    <name type="scientific">marine metagenome</name>
    <dbReference type="NCBI Taxonomy" id="408172"/>
    <lineage>
        <taxon>unclassified sequences</taxon>
        <taxon>metagenomes</taxon>
        <taxon>ecological metagenomes</taxon>
    </lineage>
</organism>
<dbReference type="PANTHER" id="PTHR45846:SF1">
    <property type="entry name" value="TRNA-DIHYDROURIDINE(47) SYNTHASE [NAD(P)(+)]-LIKE"/>
    <property type="match status" value="1"/>
</dbReference>
<gene>
    <name evidence="8" type="ORF">METZ01_LOCUS105405</name>
</gene>
<dbReference type="Pfam" id="PF01207">
    <property type="entry name" value="Dus"/>
    <property type="match status" value="1"/>
</dbReference>